<dbReference type="Pfam" id="PF00201">
    <property type="entry name" value="UDPGT"/>
    <property type="match status" value="1"/>
</dbReference>
<evidence type="ECO:0000313" key="6">
    <source>
        <dbReference type="EMBL" id="WOL18929.1"/>
    </source>
</evidence>
<keyword evidence="3" id="KW-0328">Glycosyltransferase</keyword>
<feature type="domain" description="Glycosyltransferase N-terminal" evidence="5">
    <location>
        <begin position="55"/>
        <end position="292"/>
    </location>
</feature>
<dbReference type="GO" id="GO:0035251">
    <property type="term" value="F:UDP-glucosyltransferase activity"/>
    <property type="evidence" value="ECO:0007669"/>
    <property type="project" value="TreeGrafter"/>
</dbReference>
<dbReference type="Gene3D" id="3.40.50.2000">
    <property type="entry name" value="Glycogen Phosphorylase B"/>
    <property type="match status" value="2"/>
</dbReference>
<dbReference type="InterPro" id="IPR058980">
    <property type="entry name" value="Glyco_transf_N"/>
</dbReference>
<protein>
    <recommendedName>
        <fullName evidence="4">Glycosyltransferase</fullName>
        <ecNumber evidence="4">2.4.1.-</ecNumber>
    </recommendedName>
</protein>
<evidence type="ECO:0000256" key="1">
    <source>
        <dbReference type="ARBA" id="ARBA00009995"/>
    </source>
</evidence>
<dbReference type="Pfam" id="PF26168">
    <property type="entry name" value="Glyco_transf_N"/>
    <property type="match status" value="1"/>
</dbReference>
<dbReference type="PROSITE" id="PS00375">
    <property type="entry name" value="UDPGT"/>
    <property type="match status" value="1"/>
</dbReference>
<dbReference type="InterPro" id="IPR002213">
    <property type="entry name" value="UDP_glucos_trans"/>
</dbReference>
<proteinExistence type="inferred from homology"/>
<gene>
    <name evidence="6" type="ORF">Cni_G27726</name>
</gene>
<accession>A0AAQ3QPL2</accession>
<evidence type="ECO:0000256" key="2">
    <source>
        <dbReference type="ARBA" id="ARBA00022679"/>
    </source>
</evidence>
<evidence type="ECO:0000256" key="4">
    <source>
        <dbReference type="RuleBase" id="RU362057"/>
    </source>
</evidence>
<evidence type="ECO:0000313" key="7">
    <source>
        <dbReference type="Proteomes" id="UP001327560"/>
    </source>
</evidence>
<dbReference type="PANTHER" id="PTHR48047:SF168">
    <property type="entry name" value="GLYCOSYLTRANSFERASE"/>
    <property type="match status" value="1"/>
</dbReference>
<evidence type="ECO:0000256" key="3">
    <source>
        <dbReference type="RuleBase" id="RU003718"/>
    </source>
</evidence>
<keyword evidence="2 3" id="KW-0808">Transferase</keyword>
<evidence type="ECO:0000259" key="5">
    <source>
        <dbReference type="Pfam" id="PF26168"/>
    </source>
</evidence>
<organism evidence="6 7">
    <name type="scientific">Canna indica</name>
    <name type="common">Indian-shot</name>
    <dbReference type="NCBI Taxonomy" id="4628"/>
    <lineage>
        <taxon>Eukaryota</taxon>
        <taxon>Viridiplantae</taxon>
        <taxon>Streptophyta</taxon>
        <taxon>Embryophyta</taxon>
        <taxon>Tracheophyta</taxon>
        <taxon>Spermatophyta</taxon>
        <taxon>Magnoliopsida</taxon>
        <taxon>Liliopsida</taxon>
        <taxon>Zingiberales</taxon>
        <taxon>Cannaceae</taxon>
        <taxon>Canna</taxon>
    </lineage>
</organism>
<dbReference type="SUPFAM" id="SSF53756">
    <property type="entry name" value="UDP-Glycosyltransferase/glycogen phosphorylase"/>
    <property type="match status" value="1"/>
</dbReference>
<name>A0AAQ3QPL2_9LILI</name>
<dbReference type="EMBL" id="CP136898">
    <property type="protein sequence ID" value="WOL18929.1"/>
    <property type="molecule type" value="Genomic_DNA"/>
</dbReference>
<sequence>MSKFKICHFRQRRLPYRERRFPRAHRLCFLPRPPNSQLIKRPMASASGRSSPHFVLIPWPAQGHMLPMSDIGRMLATHGATVTLITSPVNAARLRATVDRLAASGLRIRFVPLRFPAAEAGLPEGCETLDAIPSRDLIVNFFAAFRLLKRPLIDYLRAHSPSPSCFITGAGQAWTDEVAREFNAPRFVFNGYSCLSLLAIENLFRHKTHELVSSLTEPFALPGLPHRIEIARSQLPRHFQNDPRFEKMVKEVRDADLSSDGFVVNSFDELEVGYAESLAKATGKKVWMIGPVALCNQARPDMASRGNTAAVDEEDCLRWLNSQQPRSVIYVSFGSMASFSPPQLMELGAGLLSSNRPFVWVVKVGSSWTEEMEAWVAERIEGNSKCLLIKGWAPQLMMLSNPAIGGFLTHCGWNSTLEGVSAGVPMITWPLFSEQFLNEKLSVEVLGIGVSLGVQKPTEWLKVEEDGVVVGREEVAEAVERLMGGGEGRRRRANVLREKARRAVEEGGSSYLNMETMIQYVAERVC</sequence>
<comment type="similarity">
    <text evidence="1 3">Belongs to the UDP-glycosyltransferase family.</text>
</comment>
<dbReference type="CDD" id="cd03784">
    <property type="entry name" value="GT1_Gtf-like"/>
    <property type="match status" value="1"/>
</dbReference>
<dbReference type="InterPro" id="IPR035595">
    <property type="entry name" value="UDP_glycos_trans_CS"/>
</dbReference>
<dbReference type="AlphaFoldDB" id="A0AAQ3QPL2"/>
<dbReference type="Proteomes" id="UP001327560">
    <property type="component" value="Chromosome 9"/>
</dbReference>
<dbReference type="PANTHER" id="PTHR48047">
    <property type="entry name" value="GLYCOSYLTRANSFERASE"/>
    <property type="match status" value="1"/>
</dbReference>
<keyword evidence="7" id="KW-1185">Reference proteome</keyword>
<dbReference type="FunFam" id="3.40.50.2000:FF:000047">
    <property type="entry name" value="Glycosyltransferase"/>
    <property type="match status" value="1"/>
</dbReference>
<reference evidence="6 7" key="1">
    <citation type="submission" date="2023-10" db="EMBL/GenBank/DDBJ databases">
        <title>Chromosome-scale genome assembly provides insights into flower coloration mechanisms of Canna indica.</title>
        <authorList>
            <person name="Li C."/>
        </authorList>
    </citation>
    <scope>NUCLEOTIDE SEQUENCE [LARGE SCALE GENOMIC DNA]</scope>
    <source>
        <tissue evidence="6">Flower</tissue>
    </source>
</reference>
<dbReference type="EC" id="2.4.1.-" evidence="4"/>